<evidence type="ECO:0000256" key="4">
    <source>
        <dbReference type="ARBA" id="ARBA00023136"/>
    </source>
</evidence>
<protein>
    <recommendedName>
        <fullName evidence="8">LrgB family protein</fullName>
    </recommendedName>
</protein>
<evidence type="ECO:0000256" key="5">
    <source>
        <dbReference type="SAM" id="Phobius"/>
    </source>
</evidence>
<dbReference type="PATRIC" id="fig|1550024.3.peg.3021"/>
<dbReference type="GO" id="GO:0016020">
    <property type="term" value="C:membrane"/>
    <property type="evidence" value="ECO:0007669"/>
    <property type="project" value="UniProtKB-SubCell"/>
</dbReference>
<dbReference type="PANTHER" id="PTHR30249">
    <property type="entry name" value="PUTATIVE SEROTONIN TRANSPORTER"/>
    <property type="match status" value="1"/>
</dbReference>
<proteinExistence type="predicted"/>
<comment type="subcellular location">
    <subcellularLocation>
        <location evidence="1">Membrane</location>
        <topology evidence="1">Multi-pass membrane protein</topology>
    </subcellularLocation>
</comment>
<accession>A0A0D8IX56</accession>
<evidence type="ECO:0000256" key="1">
    <source>
        <dbReference type="ARBA" id="ARBA00004141"/>
    </source>
</evidence>
<dbReference type="EMBL" id="JXXK01000020">
    <property type="protein sequence ID" value="KJF39280.1"/>
    <property type="molecule type" value="Genomic_DNA"/>
</dbReference>
<evidence type="ECO:0008006" key="8">
    <source>
        <dbReference type="Google" id="ProtNLM"/>
    </source>
</evidence>
<dbReference type="PANTHER" id="PTHR30249:SF0">
    <property type="entry name" value="PLASTIDAL GLYCOLATE_GLYCERATE TRANSLOCATOR 1, CHLOROPLASTIC"/>
    <property type="match status" value="1"/>
</dbReference>
<evidence type="ECO:0000256" key="3">
    <source>
        <dbReference type="ARBA" id="ARBA00022989"/>
    </source>
</evidence>
<evidence type="ECO:0000313" key="6">
    <source>
        <dbReference type="EMBL" id="KJF39280.1"/>
    </source>
</evidence>
<name>A0A0D8IX56_9FIRM</name>
<feature type="transmembrane region" description="Helical" evidence="5">
    <location>
        <begin position="94"/>
        <end position="118"/>
    </location>
</feature>
<dbReference type="Proteomes" id="UP000032483">
    <property type="component" value="Unassembled WGS sequence"/>
</dbReference>
<sequence>MAEFLSASSLFAVLLTLGAYELGCLCQQRTGLAVCSPILLGAVGAAFVLSVLGIPVPVYRQGCETFSWLLTPATVCLAVPLHTRFSRLQRNLPALLAGITAGTLTSLLGIGGLCWIMELDSALTASLLPKSITTAMGIVVSEAMGGDSAITTAAIIATGILGSVTGPAFCRLFRLTSPAAKGVAFGTAAHVIGTSKAAEYGPTAEAAGSLAMVVAGVMTAVLCPLL</sequence>
<evidence type="ECO:0000313" key="7">
    <source>
        <dbReference type="Proteomes" id="UP000032483"/>
    </source>
</evidence>
<dbReference type="Pfam" id="PF04172">
    <property type="entry name" value="LrgB"/>
    <property type="match status" value="1"/>
</dbReference>
<reference evidence="6" key="1">
    <citation type="submission" date="2015-02" db="EMBL/GenBank/DDBJ databases">
        <title>A novel member of the family Ruminococcaceae isolated from human feces.</title>
        <authorList>
            <person name="Shkoporov A.N."/>
            <person name="Chaplin A.V."/>
            <person name="Motuzova O.V."/>
            <person name="Kafarskaia L.I."/>
            <person name="Khokhlova E.V."/>
            <person name="Efimov B.A."/>
        </authorList>
    </citation>
    <scope>NUCLEOTIDE SEQUENCE [LARGE SCALE GENOMIC DNA]</scope>
    <source>
        <strain evidence="6">585-1</strain>
    </source>
</reference>
<keyword evidence="2 5" id="KW-0812">Transmembrane</keyword>
<keyword evidence="7" id="KW-1185">Reference proteome</keyword>
<feature type="transmembrane region" description="Helical" evidence="5">
    <location>
        <begin position="38"/>
        <end position="59"/>
    </location>
</feature>
<dbReference type="RefSeq" id="WP_050005858.1">
    <property type="nucleotide sequence ID" value="NZ_JXXK01000020.1"/>
</dbReference>
<feature type="transmembrane region" description="Helical" evidence="5">
    <location>
        <begin position="6"/>
        <end position="26"/>
    </location>
</feature>
<dbReference type="InterPro" id="IPR007300">
    <property type="entry name" value="CidB/LrgB"/>
</dbReference>
<dbReference type="GeneID" id="42857539"/>
<gene>
    <name evidence="6" type="ORF">TQ39_13250</name>
</gene>
<keyword evidence="3 5" id="KW-1133">Transmembrane helix</keyword>
<organism evidence="6 7">
    <name type="scientific">Ruthenibacterium lactatiformans</name>
    <dbReference type="NCBI Taxonomy" id="1550024"/>
    <lineage>
        <taxon>Bacteria</taxon>
        <taxon>Bacillati</taxon>
        <taxon>Bacillota</taxon>
        <taxon>Clostridia</taxon>
        <taxon>Eubacteriales</taxon>
        <taxon>Oscillospiraceae</taxon>
        <taxon>Ruthenibacterium</taxon>
    </lineage>
</organism>
<feature type="transmembrane region" description="Helical" evidence="5">
    <location>
        <begin position="65"/>
        <end position="82"/>
    </location>
</feature>
<dbReference type="AlphaFoldDB" id="A0A0D8IX56"/>
<keyword evidence="4 5" id="KW-0472">Membrane</keyword>
<comment type="caution">
    <text evidence="6">The sequence shown here is derived from an EMBL/GenBank/DDBJ whole genome shotgun (WGS) entry which is preliminary data.</text>
</comment>
<evidence type="ECO:0000256" key="2">
    <source>
        <dbReference type="ARBA" id="ARBA00022692"/>
    </source>
</evidence>